<comment type="caution">
    <text evidence="2">The sequence shown here is derived from an EMBL/GenBank/DDBJ whole genome shotgun (WGS) entry which is preliminary data.</text>
</comment>
<keyword evidence="3" id="KW-1185">Reference proteome</keyword>
<feature type="region of interest" description="Disordered" evidence="1">
    <location>
        <begin position="1"/>
        <end position="79"/>
    </location>
</feature>
<accession>A0A420HVW2</accession>
<proteinExistence type="predicted"/>
<gene>
    <name evidence="2" type="ORF">OnM2_040029</name>
</gene>
<protein>
    <submittedName>
        <fullName evidence="2">Uncharacterized protein</fullName>
    </submittedName>
</protein>
<evidence type="ECO:0000313" key="2">
    <source>
        <dbReference type="EMBL" id="RKF61594.1"/>
    </source>
</evidence>
<dbReference type="EMBL" id="MCFK01004065">
    <property type="protein sequence ID" value="RKF61594.1"/>
    <property type="molecule type" value="Genomic_DNA"/>
</dbReference>
<dbReference type="STRING" id="212602.A0A420HVW2"/>
<feature type="compositionally biased region" description="Acidic residues" evidence="1">
    <location>
        <begin position="13"/>
        <end position="27"/>
    </location>
</feature>
<dbReference type="AlphaFoldDB" id="A0A420HVW2"/>
<organism evidence="2 3">
    <name type="scientific">Erysiphe neolycopersici</name>
    <dbReference type="NCBI Taxonomy" id="212602"/>
    <lineage>
        <taxon>Eukaryota</taxon>
        <taxon>Fungi</taxon>
        <taxon>Dikarya</taxon>
        <taxon>Ascomycota</taxon>
        <taxon>Pezizomycotina</taxon>
        <taxon>Leotiomycetes</taxon>
        <taxon>Erysiphales</taxon>
        <taxon>Erysiphaceae</taxon>
        <taxon>Erysiphe</taxon>
    </lineage>
</organism>
<name>A0A420HVW2_9PEZI</name>
<evidence type="ECO:0000313" key="3">
    <source>
        <dbReference type="Proteomes" id="UP000286134"/>
    </source>
</evidence>
<feature type="compositionally biased region" description="Polar residues" evidence="1">
    <location>
        <begin position="32"/>
        <end position="50"/>
    </location>
</feature>
<evidence type="ECO:0000256" key="1">
    <source>
        <dbReference type="SAM" id="MobiDB-lite"/>
    </source>
</evidence>
<dbReference type="Proteomes" id="UP000286134">
    <property type="component" value="Unassembled WGS sequence"/>
</dbReference>
<dbReference type="OrthoDB" id="5350396at2759"/>
<sequence length="567" mass="65680">MSNSWPERVIQNSDDDNDDDGDSESSLEDLTSFLTSRISDIRSKQSQGGEITSKETSSFSIRSTRFRKATGNHSPVEAKPKYKYDLKSLAKSTQIYDDTEASSNRVREMLDSNNKSGKNDPKIPILSQEAILNTVEVFGDGKRHETDKIRSAIEKTEASFSHQRWYFFHPEPKKSEILRRKLSIASMPESWRHEMENHETRKQAFVSGFIEDLVSMGKTLPDDIFLWLIDEICWQECDVLRNAYIAVLIQSSIQIQRLVGPDVITKLFLHLNGTTEGINIKKKLQPIEEISDYYVDQDWSALLSTLSFFTQVTDAMSQEARTRLVCILLRMSADILILRNVDIFYHVQKTLENLCKSTSIVNWQKFCQETCESVYRNVEQPNLRLQIVESLSSVNVRTHDLRRRLACCFLFNNLIFAKKPSQEYFNFPMFLNRLKVSDFKCKPNTDYRELRALIMLMDIAVDDGQSNHLNSNDKFDEENFNINVEKLGMSVKEIFGGIGSQDNGNISKIQAKEAVDAFFRRITHTMRTKPKSVHEWFVDRGKERNNMRERQIMETFVTKVKSNKREN</sequence>
<reference evidence="2 3" key="1">
    <citation type="journal article" date="2018" name="BMC Genomics">
        <title>Comparative genome analyses reveal sequence features reflecting distinct modes of host-adaptation between dicot and monocot powdery mildew.</title>
        <authorList>
            <person name="Wu Y."/>
            <person name="Ma X."/>
            <person name="Pan Z."/>
            <person name="Kale S.D."/>
            <person name="Song Y."/>
            <person name="King H."/>
            <person name="Zhang Q."/>
            <person name="Presley C."/>
            <person name="Deng X."/>
            <person name="Wei C.I."/>
            <person name="Xiao S."/>
        </authorList>
    </citation>
    <scope>NUCLEOTIDE SEQUENCE [LARGE SCALE GENOMIC DNA]</scope>
    <source>
        <strain evidence="2">UMSG2</strain>
    </source>
</reference>